<organism evidence="1 2">
    <name type="scientific">Pan troglodytes</name>
    <name type="common">Chimpanzee</name>
    <dbReference type="NCBI Taxonomy" id="9598"/>
    <lineage>
        <taxon>Eukaryota</taxon>
        <taxon>Metazoa</taxon>
        <taxon>Chordata</taxon>
        <taxon>Craniata</taxon>
        <taxon>Vertebrata</taxon>
        <taxon>Euteleostomi</taxon>
        <taxon>Mammalia</taxon>
        <taxon>Eutheria</taxon>
        <taxon>Euarchontoglires</taxon>
        <taxon>Primates</taxon>
        <taxon>Haplorrhini</taxon>
        <taxon>Catarrhini</taxon>
        <taxon>Hominidae</taxon>
        <taxon>Pan</taxon>
    </lineage>
</organism>
<evidence type="ECO:0000313" key="2">
    <source>
        <dbReference type="Proteomes" id="UP000236370"/>
    </source>
</evidence>
<protein>
    <submittedName>
        <fullName evidence="1">PTPRK isoform 3</fullName>
    </submittedName>
</protein>
<evidence type="ECO:0000313" key="1">
    <source>
        <dbReference type="EMBL" id="PNI87294.1"/>
    </source>
</evidence>
<sequence>MDTTAAAALPAFVALLLLSPWPLLGSAQGQFSA</sequence>
<feature type="non-terminal residue" evidence="1">
    <location>
        <position position="33"/>
    </location>
</feature>
<proteinExistence type="predicted"/>
<comment type="caution">
    <text evidence="1">The sequence shown here is derived from an EMBL/GenBank/DDBJ whole genome shotgun (WGS) entry which is preliminary data.</text>
</comment>
<dbReference type="Proteomes" id="UP000236370">
    <property type="component" value="Unassembled WGS sequence"/>
</dbReference>
<accession>A0A2J8PTE3</accession>
<gene>
    <name evidence="1" type="ORF">CK820_G0000326</name>
</gene>
<dbReference type="AlphaFoldDB" id="A0A2J8PTE3"/>
<name>A0A2J8PTE3_PANTR</name>
<reference evidence="1 2" key="1">
    <citation type="submission" date="2017-12" db="EMBL/GenBank/DDBJ databases">
        <title>High-resolution comparative analysis of great ape genomes.</title>
        <authorList>
            <person name="Pollen A."/>
            <person name="Hastie A."/>
            <person name="Hormozdiari F."/>
            <person name="Dougherty M."/>
            <person name="Liu R."/>
            <person name="Chaisson M."/>
            <person name="Hoppe E."/>
            <person name="Hill C."/>
            <person name="Pang A."/>
            <person name="Hillier L."/>
            <person name="Baker C."/>
            <person name="Armstrong J."/>
            <person name="Shendure J."/>
            <person name="Paten B."/>
            <person name="Wilson R."/>
            <person name="Chao H."/>
            <person name="Schneider V."/>
            <person name="Ventura M."/>
            <person name="Kronenberg Z."/>
            <person name="Murali S."/>
            <person name="Gordon D."/>
            <person name="Cantsilieris S."/>
            <person name="Munson K."/>
            <person name="Nelson B."/>
            <person name="Raja A."/>
            <person name="Underwood J."/>
            <person name="Diekhans M."/>
            <person name="Fiddes I."/>
            <person name="Haussler D."/>
            <person name="Eichler E."/>
        </authorList>
    </citation>
    <scope>NUCLEOTIDE SEQUENCE [LARGE SCALE GENOMIC DNA]</scope>
    <source>
        <strain evidence="1">Yerkes chimp pedigree #C0471</strain>
    </source>
</reference>
<dbReference type="EMBL" id="NBAG03000210">
    <property type="protein sequence ID" value="PNI87294.1"/>
    <property type="molecule type" value="Genomic_DNA"/>
</dbReference>